<dbReference type="SUPFAM" id="SSF51206">
    <property type="entry name" value="cAMP-binding domain-like"/>
    <property type="match status" value="1"/>
</dbReference>
<feature type="transmembrane region" description="Helical" evidence="10">
    <location>
        <begin position="249"/>
        <end position="271"/>
    </location>
</feature>
<keyword evidence="8" id="KW-1071">Ligand-gated ion channel</keyword>
<keyword evidence="13" id="KW-1185">Reference proteome</keyword>
<comment type="similarity">
    <text evidence="2">Belongs to the cyclic nucleotide-gated cation channel (TC 1.A.1.5) family.</text>
</comment>
<dbReference type="InterPro" id="IPR003938">
    <property type="entry name" value="K_chnl_volt-dep_EAG/ELK/ERG"/>
</dbReference>
<comment type="subcellular location">
    <subcellularLocation>
        <location evidence="1">Endomembrane system</location>
        <topology evidence="1">Multi-pass membrane protein</topology>
    </subcellularLocation>
</comment>
<dbReference type="EMBL" id="JBAMMX010000004">
    <property type="protein sequence ID" value="KAK6942803.1"/>
    <property type="molecule type" value="Genomic_DNA"/>
</dbReference>
<protein>
    <submittedName>
        <fullName evidence="12">Cyclic nucleotide-binding domain</fullName>
    </submittedName>
</protein>
<dbReference type="Pfam" id="PF00520">
    <property type="entry name" value="Ion_trans"/>
    <property type="match status" value="1"/>
</dbReference>
<dbReference type="InterPro" id="IPR000595">
    <property type="entry name" value="cNMP-bd_dom"/>
</dbReference>
<dbReference type="GO" id="GO:0016020">
    <property type="term" value="C:membrane"/>
    <property type="evidence" value="ECO:0007669"/>
    <property type="project" value="InterPro"/>
</dbReference>
<keyword evidence="9" id="KW-0407">Ion channel</keyword>
<organism evidence="12 13">
    <name type="scientific">Dillenia turbinata</name>
    <dbReference type="NCBI Taxonomy" id="194707"/>
    <lineage>
        <taxon>Eukaryota</taxon>
        <taxon>Viridiplantae</taxon>
        <taxon>Streptophyta</taxon>
        <taxon>Embryophyta</taxon>
        <taxon>Tracheophyta</taxon>
        <taxon>Spermatophyta</taxon>
        <taxon>Magnoliopsida</taxon>
        <taxon>eudicotyledons</taxon>
        <taxon>Gunneridae</taxon>
        <taxon>Pentapetalae</taxon>
        <taxon>Dilleniales</taxon>
        <taxon>Dilleniaceae</taxon>
        <taxon>Dillenia</taxon>
    </lineage>
</organism>
<evidence type="ECO:0000256" key="9">
    <source>
        <dbReference type="ARBA" id="ARBA00023303"/>
    </source>
</evidence>
<evidence type="ECO:0000256" key="10">
    <source>
        <dbReference type="SAM" id="Phobius"/>
    </source>
</evidence>
<evidence type="ECO:0000259" key="11">
    <source>
        <dbReference type="PROSITE" id="PS50042"/>
    </source>
</evidence>
<dbReference type="PANTHER" id="PTHR45651:SF16">
    <property type="entry name" value="PROTEIN CNGC15A"/>
    <property type="match status" value="1"/>
</dbReference>
<evidence type="ECO:0000256" key="8">
    <source>
        <dbReference type="ARBA" id="ARBA00023286"/>
    </source>
</evidence>
<proteinExistence type="inferred from homology"/>
<keyword evidence="3" id="KW-0813">Transport</keyword>
<dbReference type="FunFam" id="1.10.287.630:FF:000003">
    <property type="entry name" value="Cyclic nucleotide-gated ion channel 1"/>
    <property type="match status" value="1"/>
</dbReference>
<dbReference type="GO" id="GO:0005249">
    <property type="term" value="F:voltage-gated potassium channel activity"/>
    <property type="evidence" value="ECO:0007669"/>
    <property type="project" value="InterPro"/>
</dbReference>
<dbReference type="InterPro" id="IPR018490">
    <property type="entry name" value="cNMP-bd_dom_sf"/>
</dbReference>
<keyword evidence="4 10" id="KW-0812">Transmembrane</keyword>
<dbReference type="CDD" id="cd00038">
    <property type="entry name" value="CAP_ED"/>
    <property type="match status" value="1"/>
</dbReference>
<evidence type="ECO:0000256" key="6">
    <source>
        <dbReference type="ARBA" id="ARBA00023065"/>
    </source>
</evidence>
<dbReference type="AlphaFoldDB" id="A0AAN8VXP4"/>
<dbReference type="Gene3D" id="1.10.287.630">
    <property type="entry name" value="Helix hairpin bin"/>
    <property type="match status" value="1"/>
</dbReference>
<keyword evidence="7 10" id="KW-0472">Membrane</keyword>
<dbReference type="SMART" id="SM00100">
    <property type="entry name" value="cNMP"/>
    <property type="match status" value="1"/>
</dbReference>
<reference evidence="12 13" key="1">
    <citation type="submission" date="2023-12" db="EMBL/GenBank/DDBJ databases">
        <title>A high-quality genome assembly for Dillenia turbinata (Dilleniales).</title>
        <authorList>
            <person name="Chanderbali A."/>
        </authorList>
    </citation>
    <scope>NUCLEOTIDE SEQUENCE [LARGE SCALE GENOMIC DNA]</scope>
    <source>
        <strain evidence="12">LSX21</strain>
        <tissue evidence="12">Leaf</tissue>
    </source>
</reference>
<dbReference type="InterPro" id="IPR005821">
    <property type="entry name" value="Ion_trans_dom"/>
</dbReference>
<evidence type="ECO:0000256" key="2">
    <source>
        <dbReference type="ARBA" id="ARBA00010486"/>
    </source>
</evidence>
<evidence type="ECO:0000313" key="13">
    <source>
        <dbReference type="Proteomes" id="UP001370490"/>
    </source>
</evidence>
<dbReference type="GO" id="GO:0012505">
    <property type="term" value="C:endomembrane system"/>
    <property type="evidence" value="ECO:0007669"/>
    <property type="project" value="UniProtKB-SubCell"/>
</dbReference>
<keyword evidence="5 10" id="KW-1133">Transmembrane helix</keyword>
<evidence type="ECO:0000256" key="1">
    <source>
        <dbReference type="ARBA" id="ARBA00004127"/>
    </source>
</evidence>
<evidence type="ECO:0000256" key="5">
    <source>
        <dbReference type="ARBA" id="ARBA00022989"/>
    </source>
</evidence>
<name>A0AAN8VXP4_9MAGN</name>
<evidence type="ECO:0000256" key="3">
    <source>
        <dbReference type="ARBA" id="ARBA00022448"/>
    </source>
</evidence>
<dbReference type="SUPFAM" id="SSF81324">
    <property type="entry name" value="Voltage-gated potassium channels"/>
    <property type="match status" value="1"/>
</dbReference>
<feature type="transmembrane region" description="Helical" evidence="10">
    <location>
        <begin position="180"/>
        <end position="199"/>
    </location>
</feature>
<feature type="transmembrane region" description="Helical" evidence="10">
    <location>
        <begin position="91"/>
        <end position="109"/>
    </location>
</feature>
<dbReference type="InterPro" id="IPR014710">
    <property type="entry name" value="RmlC-like_jellyroll"/>
</dbReference>
<dbReference type="Gene3D" id="2.60.120.10">
    <property type="entry name" value="Jelly Rolls"/>
    <property type="match status" value="1"/>
</dbReference>
<dbReference type="PRINTS" id="PR01463">
    <property type="entry name" value="EAGCHANLFMLY"/>
</dbReference>
<feature type="transmembrane region" description="Helical" evidence="10">
    <location>
        <begin position="211"/>
        <end position="229"/>
    </location>
</feature>
<sequence length="706" mass="80771">CNSVAENHNSFVLPSTMAVSGYNSSSVRFRDDVDTVKYAVPTKSMTLGKKDSPGKFFKAKVLSRVFSEDYESTENKIFDPRGSIVNRWNKIFLVACLVSLFLDPLFFFLPGVSEELCVDVSLSLEIALTLVRSVVDAFYVTQIFMRFRTAFVAPSSRVFGRGELIIDSSKVSARYLKRDFWLDLLAALPIPQILVWTTIPNLRDPMNSAKFALCFIIILQYLLRLYLTFPLSSQIIKTVGVVTETAWAGAAYNLMLFMLASHVIGSCWYLLAIEREEECWKIACNLPNMNCDTTYFSCSSAKNPRRISWFESSNITSLCDPSSDFFQFGIYGDALTYGITSSPVFNKYFYCLWWGLRNLSSLGQNLMTSIYIGENCFAILIAILGLVFFALLIGNMQAYLQSTTARIEEWRIKRYDTEQWMRHRQLPHDLRQKVRRYDQYKWYATRGVNEASILNGLPKDLRRDIKRHLCLDLVRRVPLFDQMDDIMLDAICERLRLSLCTQGTCLVREGDPVSEMVFIIRGRLDSYTTNGGRTGFFNSCRIGPGDFCGEELLPWSLDPRPSFILPLSTRTVKAITEVEAFALGADDIKFVASQYRRLHSKKLRQTFRFYSHQWRTWAACFIQAAWFRYKRRKEAAELKAREKSLTSSSTDPPKEQNPAALSLRISSFRAYLGASNVRGGSIRNGADMDILSLQKPKEPEFLVEDR</sequence>
<feature type="domain" description="Cyclic nucleotide-binding" evidence="11">
    <location>
        <begin position="479"/>
        <end position="564"/>
    </location>
</feature>
<feature type="non-terminal residue" evidence="12">
    <location>
        <position position="1"/>
    </location>
</feature>
<gene>
    <name evidence="12" type="ORF">RJ641_028180</name>
</gene>
<feature type="transmembrane region" description="Helical" evidence="10">
    <location>
        <begin position="376"/>
        <end position="396"/>
    </location>
</feature>
<evidence type="ECO:0000256" key="4">
    <source>
        <dbReference type="ARBA" id="ARBA00022692"/>
    </source>
</evidence>
<keyword evidence="6" id="KW-0406">Ion transport</keyword>
<accession>A0AAN8VXP4</accession>
<dbReference type="Pfam" id="PF00027">
    <property type="entry name" value="cNMP_binding"/>
    <property type="match status" value="1"/>
</dbReference>
<dbReference type="PROSITE" id="PS50042">
    <property type="entry name" value="CNMP_BINDING_3"/>
    <property type="match status" value="1"/>
</dbReference>
<dbReference type="FunFam" id="2.60.120.10:FF:000024">
    <property type="entry name" value="Cyclic nucleotide-gated ion channel 1"/>
    <property type="match status" value="1"/>
</dbReference>
<dbReference type="Gene3D" id="1.10.287.70">
    <property type="match status" value="1"/>
</dbReference>
<dbReference type="PANTHER" id="PTHR45651">
    <property type="entry name" value="CYCLIC NUCLEOTIDE-GATED ION CHANNEL 15-RELATED-RELATED"/>
    <property type="match status" value="1"/>
</dbReference>
<evidence type="ECO:0000256" key="7">
    <source>
        <dbReference type="ARBA" id="ARBA00023136"/>
    </source>
</evidence>
<dbReference type="Proteomes" id="UP001370490">
    <property type="component" value="Unassembled WGS sequence"/>
</dbReference>
<comment type="caution">
    <text evidence="12">The sequence shown here is derived from an EMBL/GenBank/DDBJ whole genome shotgun (WGS) entry which is preliminary data.</text>
</comment>
<evidence type="ECO:0000313" key="12">
    <source>
        <dbReference type="EMBL" id="KAK6942803.1"/>
    </source>
</evidence>